<evidence type="ECO:0000256" key="2">
    <source>
        <dbReference type="ARBA" id="ARBA00023002"/>
    </source>
</evidence>
<evidence type="ECO:0000313" key="4">
    <source>
        <dbReference type="Proteomes" id="UP000190797"/>
    </source>
</evidence>
<dbReference type="InterPro" id="IPR051911">
    <property type="entry name" value="SDR_oxidoreductase"/>
</dbReference>
<dbReference type="SUPFAM" id="SSF51735">
    <property type="entry name" value="NAD(P)-binding Rossmann-fold domains"/>
    <property type="match status" value="1"/>
</dbReference>
<dbReference type="InterPro" id="IPR002347">
    <property type="entry name" value="SDR_fam"/>
</dbReference>
<dbReference type="Proteomes" id="UP000190797">
    <property type="component" value="Chromosome"/>
</dbReference>
<dbReference type="GO" id="GO:0016491">
    <property type="term" value="F:oxidoreductase activity"/>
    <property type="evidence" value="ECO:0007669"/>
    <property type="project" value="UniProtKB-KW"/>
</dbReference>
<evidence type="ECO:0000256" key="1">
    <source>
        <dbReference type="ARBA" id="ARBA00006484"/>
    </source>
</evidence>
<protein>
    <recommendedName>
        <fullName evidence="5">Short-chain dehydrogenase</fullName>
    </recommendedName>
</protein>
<evidence type="ECO:0008006" key="5">
    <source>
        <dbReference type="Google" id="ProtNLM"/>
    </source>
</evidence>
<dbReference type="Gene3D" id="3.40.50.720">
    <property type="entry name" value="NAD(P)-binding Rossmann-like Domain"/>
    <property type="match status" value="1"/>
</dbReference>
<name>A0A1V0AG52_9ACTN</name>
<dbReference type="InterPro" id="IPR036291">
    <property type="entry name" value="NAD(P)-bd_dom_sf"/>
</dbReference>
<dbReference type="PANTHER" id="PTHR43976">
    <property type="entry name" value="SHORT CHAIN DEHYDROGENASE"/>
    <property type="match status" value="1"/>
</dbReference>
<dbReference type="Pfam" id="PF00106">
    <property type="entry name" value="adh_short"/>
    <property type="match status" value="1"/>
</dbReference>
<reference evidence="4" key="1">
    <citation type="journal article" date="2017" name="Med. Chem. Commun.">
        <title>Nonomuraea sp. ATCC 55076 harbours the largest actinomycete chromosome to date and the kistamicin biosynthetic gene cluster.</title>
        <authorList>
            <person name="Nazari B."/>
            <person name="Forneris C.C."/>
            <person name="Gibson M.I."/>
            <person name="Moon K."/>
            <person name="Schramma K.R."/>
            <person name="Seyedsayamdost M.R."/>
        </authorList>
    </citation>
    <scope>NUCLEOTIDE SEQUENCE [LARGE SCALE GENOMIC DNA]</scope>
    <source>
        <strain evidence="4">ATCC 55076</strain>
    </source>
</reference>
<dbReference type="KEGG" id="noa:BKM31_53820"/>
<dbReference type="EMBL" id="CP017717">
    <property type="protein sequence ID" value="AQZ69175.1"/>
    <property type="molecule type" value="Genomic_DNA"/>
</dbReference>
<accession>A0A1V0AG52</accession>
<dbReference type="AlphaFoldDB" id="A0A1V0AG52"/>
<organism evidence="3 4">
    <name type="scientific">[Actinomadura] parvosata subsp. kistnae</name>
    <dbReference type="NCBI Taxonomy" id="1909395"/>
    <lineage>
        <taxon>Bacteria</taxon>
        <taxon>Bacillati</taxon>
        <taxon>Actinomycetota</taxon>
        <taxon>Actinomycetes</taxon>
        <taxon>Streptosporangiales</taxon>
        <taxon>Streptosporangiaceae</taxon>
        <taxon>Nonomuraea</taxon>
    </lineage>
</organism>
<dbReference type="PANTHER" id="PTHR43976:SF16">
    <property type="entry name" value="SHORT-CHAIN DEHYDROGENASE_REDUCTASE FAMILY PROTEIN"/>
    <property type="match status" value="1"/>
</dbReference>
<comment type="similarity">
    <text evidence="1">Belongs to the short-chain dehydrogenases/reductases (SDR) family.</text>
</comment>
<keyword evidence="4" id="KW-1185">Reference proteome</keyword>
<evidence type="ECO:0000313" key="3">
    <source>
        <dbReference type="EMBL" id="AQZ69175.1"/>
    </source>
</evidence>
<proteinExistence type="inferred from homology"/>
<dbReference type="STRING" id="1909395.BKM31_53820"/>
<sequence>MDVIDNAAVFESVKRARQHFGRLDVIVNNAGHAQVGAVEELRTLLTSPSHHTAGSSDQT</sequence>
<keyword evidence="2" id="KW-0560">Oxidoreductase</keyword>
<gene>
    <name evidence="3" type="ORF">BKM31_53820</name>
</gene>